<comment type="caution">
    <text evidence="1">The sequence shown here is derived from an EMBL/GenBank/DDBJ whole genome shotgun (WGS) entry which is preliminary data.</text>
</comment>
<evidence type="ECO:0000313" key="2">
    <source>
        <dbReference type="Proteomes" id="UP001608902"/>
    </source>
</evidence>
<proteinExistence type="predicted"/>
<reference evidence="1 2" key="1">
    <citation type="submission" date="2024-08" db="EMBL/GenBank/DDBJ databases">
        <title>Gnathostoma spinigerum genome.</title>
        <authorList>
            <person name="Gonzalez-Bertolin B."/>
            <person name="Monzon S."/>
            <person name="Zaballos A."/>
            <person name="Jimenez P."/>
            <person name="Dekumyoy P."/>
            <person name="Varona S."/>
            <person name="Cuesta I."/>
            <person name="Sumanam S."/>
            <person name="Adisakwattana P."/>
            <person name="Gasser R.B."/>
            <person name="Hernandez-Gonzalez A."/>
            <person name="Young N.D."/>
            <person name="Perteguer M.J."/>
        </authorList>
    </citation>
    <scope>NUCLEOTIDE SEQUENCE [LARGE SCALE GENOMIC DNA]</scope>
    <source>
        <strain evidence="1">AL3</strain>
        <tissue evidence="1">Liver</tissue>
    </source>
</reference>
<accession>A0ABD6EU31</accession>
<evidence type="ECO:0000313" key="1">
    <source>
        <dbReference type="EMBL" id="MFH4983480.1"/>
    </source>
</evidence>
<name>A0ABD6EU31_9BILA</name>
<dbReference type="PANTHER" id="PTHR15678">
    <property type="entry name" value="ANTIGEN MLAA-22-RELATED"/>
    <property type="match status" value="1"/>
</dbReference>
<organism evidence="1 2">
    <name type="scientific">Gnathostoma spinigerum</name>
    <dbReference type="NCBI Taxonomy" id="75299"/>
    <lineage>
        <taxon>Eukaryota</taxon>
        <taxon>Metazoa</taxon>
        <taxon>Ecdysozoa</taxon>
        <taxon>Nematoda</taxon>
        <taxon>Chromadorea</taxon>
        <taxon>Rhabditida</taxon>
        <taxon>Spirurina</taxon>
        <taxon>Gnathostomatomorpha</taxon>
        <taxon>Gnathostomatoidea</taxon>
        <taxon>Gnathostomatidae</taxon>
        <taxon>Gnathostoma</taxon>
    </lineage>
</organism>
<dbReference type="InterPro" id="IPR045167">
    <property type="entry name" value="Hobbit"/>
</dbReference>
<dbReference type="EMBL" id="JBGFUD010012482">
    <property type="protein sequence ID" value="MFH4983480.1"/>
    <property type="molecule type" value="Genomic_DNA"/>
</dbReference>
<sequence>MFIFIFTCVIIIFITYRNFGWLISRIIASSCGCTSVRFGRCGFFYVTHFKMCFRNGVTVEVNDLRLSSSFVNSQYTKPLMVMIDDVRFEGERKQVIVGSDAVRKNSTSLITYKKRILNWLQYVGAIVHTTNIVYLEAIPECFLHTTFELLQLDGYRDLDRMQLKLNCRLVQAKVFSRARSERNSSLLELSLRSVLSVNFAFISAEPEDIVLSISNPLLCISDALLNYYYVHSPWSKNRSSSNSRSQQSVHFIRWLCGHFKLNVDNIEIRYAAAKDAESIRHISAVVGSITSKMDHKKSFLVSLSTISVDDTAKRSTFKCDGFGCRFPVDIFNQVEGSVEVHVFSPFLLISEDDLSWWAEYVCLMDRRITAVKRFADDFSPSVEGIRANK</sequence>
<keyword evidence="2" id="KW-1185">Reference proteome</keyword>
<dbReference type="PANTHER" id="PTHR15678:SF6">
    <property type="entry name" value="BRIDGE-LIKE LIPID TRANSFER PROTEIN FAMILY MEMBER 2"/>
    <property type="match status" value="1"/>
</dbReference>
<dbReference type="Proteomes" id="UP001608902">
    <property type="component" value="Unassembled WGS sequence"/>
</dbReference>
<gene>
    <name evidence="1" type="ORF">AB6A40_010189</name>
</gene>
<dbReference type="AlphaFoldDB" id="A0ABD6EU31"/>
<protein>
    <submittedName>
        <fullName evidence="1">Uncharacterized protein</fullName>
    </submittedName>
</protein>